<dbReference type="Pfam" id="PF00472">
    <property type="entry name" value="RF-1"/>
    <property type="match status" value="1"/>
</dbReference>
<dbReference type="Gene3D" id="3.30.70.1660">
    <property type="match status" value="2"/>
</dbReference>
<comment type="similarity">
    <text evidence="3 7">Belongs to the prokaryotic/mitochondrial release factor family.</text>
</comment>
<dbReference type="AlphaFoldDB" id="A0AAJ4GBI5"/>
<dbReference type="PANTHER" id="PTHR43804">
    <property type="entry name" value="LD18447P"/>
    <property type="match status" value="1"/>
</dbReference>
<dbReference type="FunFam" id="3.30.70.1660:FF:000002">
    <property type="entry name" value="Peptide chain release factor 1"/>
    <property type="match status" value="1"/>
</dbReference>
<dbReference type="InterPro" id="IPR005139">
    <property type="entry name" value="PCRF"/>
</dbReference>
<dbReference type="InterPro" id="IPR045853">
    <property type="entry name" value="Pep_chain_release_fac_I_sf"/>
</dbReference>
<dbReference type="Pfam" id="PF03462">
    <property type="entry name" value="PCRF"/>
    <property type="match status" value="1"/>
</dbReference>
<feature type="region of interest" description="Disordered" evidence="9">
    <location>
        <begin position="284"/>
        <end position="312"/>
    </location>
</feature>
<sequence length="361" mass="41432">MNPSIINKLKSLKYRCQEIEVLLTQKDTISNQGKLRILSQEYLKLSEIVKYFIEWEKIERDIKNVNSLFDNREFYDVAKEEYHILKKQKKKIERKIQILLLPEDPNDRHSCLIEIRAATGGDESSIFAGQLCRMYIRYAESHMWTTKIMSSSENEKGGFKEIIVKITGKGASGRLKFESGGHRVQRVPETESQGRIHTSTCTIAVMPVLPKTEKEEIILSDLKIDTFRSSGAGGQHVNTTDSAIRITHLPTGYVVECQDERSQHKNKAKALSILSARLYTAKLEKSQQENSSTRRSLLGSGARSDRNRTYNFPQNRITDHRINLTIYKLDEVLEGKLDFLIKPIIQEYQADMLASLCKFKT</sequence>
<accession>A0AAJ4GBI5</accession>
<comment type="subcellular location">
    <subcellularLocation>
        <location evidence="2 7">Cytoplasm</location>
    </subcellularLocation>
</comment>
<dbReference type="PROSITE" id="PS00745">
    <property type="entry name" value="RF_PROK_I"/>
    <property type="match status" value="1"/>
</dbReference>
<reference evidence="11 12" key="1">
    <citation type="submission" date="2020-02" db="EMBL/GenBank/DDBJ databases">
        <title>Parallel evolution in the integration of a co-obligate aphid symbiosis.</title>
        <authorList>
            <person name="Monnin D."/>
            <person name="Jackson R."/>
            <person name="Kiers E.T."/>
            <person name="Bunker M."/>
            <person name="Ellers J."/>
            <person name="Henry L.M."/>
        </authorList>
    </citation>
    <scope>NUCLEOTIDE SEQUENCE [LARGE SCALE GENOMIC DNA]</scope>
    <source>
        <strain evidence="11">AURT-53B</strain>
    </source>
</reference>
<dbReference type="EMBL" id="CP048744">
    <property type="protein sequence ID" value="QIQ41219.1"/>
    <property type="molecule type" value="Genomic_DNA"/>
</dbReference>
<dbReference type="InterPro" id="IPR050057">
    <property type="entry name" value="Prokaryotic/Mito_RF"/>
</dbReference>
<keyword evidence="4 7" id="KW-0488">Methylation</keyword>
<evidence type="ECO:0000256" key="8">
    <source>
        <dbReference type="NCBIfam" id="TIGR00019"/>
    </source>
</evidence>
<dbReference type="FunFam" id="3.30.70.1660:FF:000004">
    <property type="entry name" value="Peptide chain release factor 1"/>
    <property type="match status" value="1"/>
</dbReference>
<dbReference type="GO" id="GO:0016149">
    <property type="term" value="F:translation release factor activity, codon specific"/>
    <property type="evidence" value="ECO:0007669"/>
    <property type="project" value="UniProtKB-UniRule"/>
</dbReference>
<evidence type="ECO:0000256" key="2">
    <source>
        <dbReference type="ARBA" id="ARBA00004496"/>
    </source>
</evidence>
<evidence type="ECO:0000256" key="4">
    <source>
        <dbReference type="ARBA" id="ARBA00022481"/>
    </source>
</evidence>
<dbReference type="GO" id="GO:0005829">
    <property type="term" value="C:cytosol"/>
    <property type="evidence" value="ECO:0007669"/>
    <property type="project" value="UniProtKB-ARBA"/>
</dbReference>
<gene>
    <name evidence="7 11" type="primary">prfA</name>
    <name evidence="11" type="ORF">G4B00_00865</name>
</gene>
<keyword evidence="6 7" id="KW-0648">Protein biosynthesis</keyword>
<organism evidence="11 12">
    <name type="scientific">Buchnera aphidicola</name>
    <name type="common">Aphis urticata</name>
    <dbReference type="NCBI Taxonomy" id="2708353"/>
    <lineage>
        <taxon>Bacteria</taxon>
        <taxon>Pseudomonadati</taxon>
        <taxon>Pseudomonadota</taxon>
        <taxon>Gammaproteobacteria</taxon>
        <taxon>Enterobacterales</taxon>
        <taxon>Erwiniaceae</taxon>
        <taxon>Buchnera</taxon>
    </lineage>
</organism>
<dbReference type="Gene3D" id="6.10.140.1950">
    <property type="match status" value="1"/>
</dbReference>
<evidence type="ECO:0000313" key="12">
    <source>
        <dbReference type="Proteomes" id="UP000502374"/>
    </source>
</evidence>
<evidence type="ECO:0000256" key="6">
    <source>
        <dbReference type="ARBA" id="ARBA00022917"/>
    </source>
</evidence>
<dbReference type="NCBIfam" id="NF001859">
    <property type="entry name" value="PRK00591.1"/>
    <property type="match status" value="1"/>
</dbReference>
<dbReference type="PANTHER" id="PTHR43804:SF7">
    <property type="entry name" value="LD18447P"/>
    <property type="match status" value="1"/>
</dbReference>
<feature type="modified residue" description="N5-methylglutamine" evidence="7">
    <location>
        <position position="235"/>
    </location>
</feature>
<dbReference type="SUPFAM" id="SSF75620">
    <property type="entry name" value="Release factor"/>
    <property type="match status" value="1"/>
</dbReference>
<evidence type="ECO:0000259" key="10">
    <source>
        <dbReference type="PROSITE" id="PS00745"/>
    </source>
</evidence>
<keyword evidence="5 7" id="KW-0963">Cytoplasm</keyword>
<protein>
    <recommendedName>
        <fullName evidence="7 8">Peptide chain release factor 1</fullName>
        <shortName evidence="7">RF-1</shortName>
    </recommendedName>
</protein>
<comment type="PTM">
    <text evidence="7">Methylated by PrmC. Methylation increases the termination efficiency of RF1.</text>
</comment>
<dbReference type="NCBIfam" id="TIGR00019">
    <property type="entry name" value="prfA"/>
    <property type="match status" value="1"/>
</dbReference>
<proteinExistence type="inferred from homology"/>
<dbReference type="Gene3D" id="3.30.160.20">
    <property type="match status" value="1"/>
</dbReference>
<dbReference type="SMART" id="SM00937">
    <property type="entry name" value="PCRF"/>
    <property type="match status" value="1"/>
</dbReference>
<evidence type="ECO:0000256" key="1">
    <source>
        <dbReference type="ARBA" id="ARBA00002986"/>
    </source>
</evidence>
<evidence type="ECO:0000256" key="5">
    <source>
        <dbReference type="ARBA" id="ARBA00022490"/>
    </source>
</evidence>
<evidence type="ECO:0000256" key="9">
    <source>
        <dbReference type="SAM" id="MobiDB-lite"/>
    </source>
</evidence>
<evidence type="ECO:0000256" key="7">
    <source>
        <dbReference type="HAMAP-Rule" id="MF_00093"/>
    </source>
</evidence>
<evidence type="ECO:0000313" key="11">
    <source>
        <dbReference type="EMBL" id="QIQ41219.1"/>
    </source>
</evidence>
<dbReference type="Proteomes" id="UP000502374">
    <property type="component" value="Chromosome"/>
</dbReference>
<evidence type="ECO:0000256" key="3">
    <source>
        <dbReference type="ARBA" id="ARBA00010835"/>
    </source>
</evidence>
<name>A0AAJ4GBI5_9GAMM</name>
<dbReference type="FunFam" id="3.30.160.20:FF:000004">
    <property type="entry name" value="Peptide chain release factor 1"/>
    <property type="match status" value="1"/>
</dbReference>
<comment type="function">
    <text evidence="1 7">Peptide chain release factor 1 directs the termination of translation in response to the peptide chain termination codons UAG and UAA.</text>
</comment>
<dbReference type="InterPro" id="IPR000352">
    <property type="entry name" value="Pep_chain_release_fac_I"/>
</dbReference>
<feature type="domain" description="Prokaryotic-type class I peptide chain release factors" evidence="10">
    <location>
        <begin position="228"/>
        <end position="244"/>
    </location>
</feature>
<dbReference type="InterPro" id="IPR004373">
    <property type="entry name" value="RF-1"/>
</dbReference>
<dbReference type="HAMAP" id="MF_00093">
    <property type="entry name" value="Rel_fac_1"/>
    <property type="match status" value="1"/>
</dbReference>